<sequence length="79" mass="8632">MHSTPTSSKGGACATPPHLSSRRGKKRHRERATAINALSTRHKPAQASAMISMAGMAKQKPLALISDRHFLFLYPLRVP</sequence>
<dbReference type="Proteomes" id="UP000799770">
    <property type="component" value="Unassembled WGS sequence"/>
</dbReference>
<feature type="compositionally biased region" description="Basic residues" evidence="1">
    <location>
        <begin position="20"/>
        <end position="30"/>
    </location>
</feature>
<name>A0A6A5YK44_9PLEO</name>
<dbReference type="AlphaFoldDB" id="A0A6A5YK44"/>
<evidence type="ECO:0000313" key="3">
    <source>
        <dbReference type="Proteomes" id="UP000799770"/>
    </source>
</evidence>
<proteinExistence type="predicted"/>
<keyword evidence="3" id="KW-1185">Reference proteome</keyword>
<organism evidence="2 3">
    <name type="scientific">Lophiotrema nucula</name>
    <dbReference type="NCBI Taxonomy" id="690887"/>
    <lineage>
        <taxon>Eukaryota</taxon>
        <taxon>Fungi</taxon>
        <taxon>Dikarya</taxon>
        <taxon>Ascomycota</taxon>
        <taxon>Pezizomycotina</taxon>
        <taxon>Dothideomycetes</taxon>
        <taxon>Pleosporomycetidae</taxon>
        <taxon>Pleosporales</taxon>
        <taxon>Lophiotremataceae</taxon>
        <taxon>Lophiotrema</taxon>
    </lineage>
</organism>
<feature type="region of interest" description="Disordered" evidence="1">
    <location>
        <begin position="1"/>
        <end position="30"/>
    </location>
</feature>
<evidence type="ECO:0000313" key="2">
    <source>
        <dbReference type="EMBL" id="KAF2106571.1"/>
    </source>
</evidence>
<gene>
    <name evidence="2" type="ORF">BDV96DRAFT_330754</name>
</gene>
<evidence type="ECO:0000256" key="1">
    <source>
        <dbReference type="SAM" id="MobiDB-lite"/>
    </source>
</evidence>
<accession>A0A6A5YK44</accession>
<dbReference type="EMBL" id="ML977361">
    <property type="protein sequence ID" value="KAF2106571.1"/>
    <property type="molecule type" value="Genomic_DNA"/>
</dbReference>
<reference evidence="2" key="1">
    <citation type="journal article" date="2020" name="Stud. Mycol.">
        <title>101 Dothideomycetes genomes: a test case for predicting lifestyles and emergence of pathogens.</title>
        <authorList>
            <person name="Haridas S."/>
            <person name="Albert R."/>
            <person name="Binder M."/>
            <person name="Bloem J."/>
            <person name="Labutti K."/>
            <person name="Salamov A."/>
            <person name="Andreopoulos B."/>
            <person name="Baker S."/>
            <person name="Barry K."/>
            <person name="Bills G."/>
            <person name="Bluhm B."/>
            <person name="Cannon C."/>
            <person name="Castanera R."/>
            <person name="Culley D."/>
            <person name="Daum C."/>
            <person name="Ezra D."/>
            <person name="Gonzalez J."/>
            <person name="Henrissat B."/>
            <person name="Kuo A."/>
            <person name="Liang C."/>
            <person name="Lipzen A."/>
            <person name="Lutzoni F."/>
            <person name="Magnuson J."/>
            <person name="Mondo S."/>
            <person name="Nolan M."/>
            <person name="Ohm R."/>
            <person name="Pangilinan J."/>
            <person name="Park H.-J."/>
            <person name="Ramirez L."/>
            <person name="Alfaro M."/>
            <person name="Sun H."/>
            <person name="Tritt A."/>
            <person name="Yoshinaga Y."/>
            <person name="Zwiers L.-H."/>
            <person name="Turgeon B."/>
            <person name="Goodwin S."/>
            <person name="Spatafora J."/>
            <person name="Crous P."/>
            <person name="Grigoriev I."/>
        </authorList>
    </citation>
    <scope>NUCLEOTIDE SEQUENCE</scope>
    <source>
        <strain evidence="2">CBS 627.86</strain>
    </source>
</reference>
<protein>
    <submittedName>
        <fullName evidence="2">Uncharacterized protein</fullName>
    </submittedName>
</protein>